<dbReference type="EMBL" id="KL198014">
    <property type="protein sequence ID" value="KDQ22448.1"/>
    <property type="molecule type" value="Genomic_DNA"/>
</dbReference>
<evidence type="ECO:0000259" key="2">
    <source>
        <dbReference type="Pfam" id="PF06985"/>
    </source>
</evidence>
<dbReference type="Pfam" id="PF26639">
    <property type="entry name" value="Het-6_barrel"/>
    <property type="match status" value="1"/>
</dbReference>
<protein>
    <recommendedName>
        <fullName evidence="2">Heterokaryon incompatibility domain-containing protein</fullName>
    </recommendedName>
</protein>
<dbReference type="Pfam" id="PF06985">
    <property type="entry name" value="HET"/>
    <property type="match status" value="1"/>
</dbReference>
<accession>A0A067N363</accession>
<dbReference type="InterPro" id="IPR052895">
    <property type="entry name" value="HetReg/Transcr_Mod"/>
</dbReference>
<name>A0A067N363_PLEO1</name>
<organism evidence="3 4">
    <name type="scientific">Pleurotus ostreatus (strain PC15)</name>
    <name type="common">Oyster mushroom</name>
    <dbReference type="NCBI Taxonomy" id="1137138"/>
    <lineage>
        <taxon>Eukaryota</taxon>
        <taxon>Fungi</taxon>
        <taxon>Dikarya</taxon>
        <taxon>Basidiomycota</taxon>
        <taxon>Agaricomycotina</taxon>
        <taxon>Agaricomycetes</taxon>
        <taxon>Agaricomycetidae</taxon>
        <taxon>Agaricales</taxon>
        <taxon>Pleurotineae</taxon>
        <taxon>Pleurotaceae</taxon>
        <taxon>Pleurotus</taxon>
    </lineage>
</organism>
<feature type="region of interest" description="Disordered" evidence="1">
    <location>
        <begin position="1"/>
        <end position="20"/>
    </location>
</feature>
<feature type="domain" description="Heterokaryon incompatibility" evidence="2">
    <location>
        <begin position="81"/>
        <end position="263"/>
    </location>
</feature>
<evidence type="ECO:0000313" key="4">
    <source>
        <dbReference type="Proteomes" id="UP000027073"/>
    </source>
</evidence>
<evidence type="ECO:0000256" key="1">
    <source>
        <dbReference type="SAM" id="MobiDB-lite"/>
    </source>
</evidence>
<proteinExistence type="predicted"/>
<reference evidence="4" key="1">
    <citation type="journal article" date="2014" name="Proc. Natl. Acad. Sci. U.S.A.">
        <title>Extensive sampling of basidiomycete genomes demonstrates inadequacy of the white-rot/brown-rot paradigm for wood decay fungi.</title>
        <authorList>
            <person name="Riley R."/>
            <person name="Salamov A.A."/>
            <person name="Brown D.W."/>
            <person name="Nagy L.G."/>
            <person name="Floudas D."/>
            <person name="Held B.W."/>
            <person name="Levasseur A."/>
            <person name="Lombard V."/>
            <person name="Morin E."/>
            <person name="Otillar R."/>
            <person name="Lindquist E.A."/>
            <person name="Sun H."/>
            <person name="LaButti K.M."/>
            <person name="Schmutz J."/>
            <person name="Jabbour D."/>
            <person name="Luo H."/>
            <person name="Baker S.E."/>
            <person name="Pisabarro A.G."/>
            <person name="Walton J.D."/>
            <person name="Blanchette R.A."/>
            <person name="Henrissat B."/>
            <person name="Martin F."/>
            <person name="Cullen D."/>
            <person name="Hibbett D.S."/>
            <person name="Grigoriev I.V."/>
        </authorList>
    </citation>
    <scope>NUCLEOTIDE SEQUENCE [LARGE SCALE GENOMIC DNA]</scope>
    <source>
        <strain evidence="4">PC15</strain>
    </source>
</reference>
<evidence type="ECO:0000313" key="3">
    <source>
        <dbReference type="EMBL" id="KDQ22448.1"/>
    </source>
</evidence>
<dbReference type="PANTHER" id="PTHR24148:SF73">
    <property type="entry name" value="HET DOMAIN PROTEIN (AFU_ORTHOLOGUE AFUA_8G01020)"/>
    <property type="match status" value="1"/>
</dbReference>
<gene>
    <name evidence="3" type="ORF">PLEOSDRAFT_1087077</name>
</gene>
<dbReference type="AlphaFoldDB" id="A0A067N363"/>
<feature type="compositionally biased region" description="Low complexity" evidence="1">
    <location>
        <begin position="1"/>
        <end position="16"/>
    </location>
</feature>
<sequence length="714" mass="79361">MFHLDGSQNNLNNLSNGMGGEKVMGEMKPSISKPESMDDVFSTVPLESGEIRLLRLASKAQDVPGLRGELFVTSLFHPPDFTALSYTWGDPGLRSEISINGNAKFSITASLEVALLALQREDAHASLWIDQICINQDDVREKAVQVPLMSQIYSCASQTISWLGPAADGSDLVMDFLNSIGSEGVEVALQDLTNEDAKEILAHAAADPGWLRRSPPSLEPTSNMESLIRKLALQHGEYVLPLRLECLAFFERRYFERGWIKQEVAIPSHLVFQCGLKTINSDVFDAAMNFYFTHFQIADALLKLNRTSMTEGEYKPIAEIMAAPDPAFDVIKPVIHNRNWYHNPEKRKIQTLGYLIHKYRSRPGFADRRDRIYGLLGLACDADTLGIEVDYTKTWEEVYTDATKRIINQGNIDVLSMVEYPKTSNRLPSWVSDLNTIRRDSILRDVTVTSIRPFAAAGSTSHLPPLDSDEKPYIFTCRGVVVDCICEVGRQWALKEDGVSRSPLGALLPCSDIISYIAAPVVSNHPHAASPARRAEAAWRIPIVDHEYIDASVGTSRRATTASCHAHDEVKNMLLWSNALLLGQDIAEVIPLMDEQLQELEHVGPQEREAKATQMRIARLRLSATAQSYFGSMSAIWFRKPFTGKGGFVGVGPLEMEIWDVVCVLYGAMVPFVLRPINNSEGSLYTLVGECYCDGIMDGEALEMGLGEEVFRIT</sequence>
<dbReference type="InterPro" id="IPR010730">
    <property type="entry name" value="HET"/>
</dbReference>
<dbReference type="HOGENOM" id="CLU_004184_7_4_1"/>
<dbReference type="VEuPathDB" id="FungiDB:PLEOSDRAFT_1087077"/>
<dbReference type="InParanoid" id="A0A067N363"/>
<dbReference type="PANTHER" id="PTHR24148">
    <property type="entry name" value="ANKYRIN REPEAT DOMAIN-CONTAINING PROTEIN 39 HOMOLOG-RELATED"/>
    <property type="match status" value="1"/>
</dbReference>
<dbReference type="Proteomes" id="UP000027073">
    <property type="component" value="Unassembled WGS sequence"/>
</dbReference>
<dbReference type="OrthoDB" id="5303367at2759"/>